<dbReference type="EC" id="3.6.1.7" evidence="2"/>
<dbReference type="SUPFAM" id="SSF54975">
    <property type="entry name" value="Acylphosphatase/BLUF domain-like"/>
    <property type="match status" value="1"/>
</dbReference>
<protein>
    <recommendedName>
        <fullName evidence="2">acylphosphatase</fullName>
        <ecNumber evidence="2">3.6.1.7</ecNumber>
    </recommendedName>
</protein>
<dbReference type="PANTHER" id="PTHR10029">
    <property type="entry name" value="ACYLPHOSPHATASE"/>
    <property type="match status" value="1"/>
</dbReference>
<comment type="caution">
    <text evidence="5">Lacks conserved residue(s) required for the propagation of feature annotation.</text>
</comment>
<dbReference type="EMBL" id="GDHF01008184">
    <property type="protein sequence ID" value="JAI44130.1"/>
    <property type="molecule type" value="Transcribed_RNA"/>
</dbReference>
<evidence type="ECO:0000313" key="8">
    <source>
        <dbReference type="EMBL" id="JAI27700.1"/>
    </source>
</evidence>
<feature type="domain" description="Acylphosphatase-like" evidence="7">
    <location>
        <begin position="11"/>
        <end position="101"/>
    </location>
</feature>
<dbReference type="AlphaFoldDB" id="A0A0K8UMW3"/>
<comment type="catalytic activity">
    <reaction evidence="4">
        <text>an acyl phosphate + H2O = a carboxylate + phosphate + H(+)</text>
        <dbReference type="Rhea" id="RHEA:14965"/>
        <dbReference type="ChEBI" id="CHEBI:15377"/>
        <dbReference type="ChEBI" id="CHEBI:15378"/>
        <dbReference type="ChEBI" id="CHEBI:29067"/>
        <dbReference type="ChEBI" id="CHEBI:43474"/>
        <dbReference type="ChEBI" id="CHEBI:59918"/>
        <dbReference type="EC" id="3.6.1.7"/>
    </reaction>
</comment>
<dbReference type="InterPro" id="IPR036046">
    <property type="entry name" value="Acylphosphatase-like_dom_sf"/>
</dbReference>
<proteinExistence type="inferred from homology"/>
<evidence type="ECO:0000256" key="3">
    <source>
        <dbReference type="ARBA" id="ARBA00022801"/>
    </source>
</evidence>
<dbReference type="SMR" id="A0A0K8UMW3"/>
<dbReference type="InterPro" id="IPR020456">
    <property type="entry name" value="Acylphosphatase"/>
</dbReference>
<dbReference type="GO" id="GO:0003998">
    <property type="term" value="F:acylphosphatase activity"/>
    <property type="evidence" value="ECO:0007669"/>
    <property type="project" value="UniProtKB-EC"/>
</dbReference>
<organism evidence="8">
    <name type="scientific">Bactrocera latifrons</name>
    <name type="common">Malaysian fruit fly</name>
    <name type="synonym">Chaetodacus latifrons</name>
    <dbReference type="NCBI Taxonomy" id="174628"/>
    <lineage>
        <taxon>Eukaryota</taxon>
        <taxon>Metazoa</taxon>
        <taxon>Ecdysozoa</taxon>
        <taxon>Arthropoda</taxon>
        <taxon>Hexapoda</taxon>
        <taxon>Insecta</taxon>
        <taxon>Pterygota</taxon>
        <taxon>Neoptera</taxon>
        <taxon>Endopterygota</taxon>
        <taxon>Diptera</taxon>
        <taxon>Brachycera</taxon>
        <taxon>Muscomorpha</taxon>
        <taxon>Tephritoidea</taxon>
        <taxon>Tephritidae</taxon>
        <taxon>Bactrocera</taxon>
        <taxon>Bactrocera</taxon>
    </lineage>
</organism>
<accession>A0A0K8UMW3</accession>
<gene>
    <name evidence="8" type="primary">ACYP2_1</name>
    <name evidence="9" type="synonym">ACYP2_2</name>
    <name evidence="9" type="ORF">c1_g2_i1</name>
    <name evidence="8" type="ORF">c1_g2_i5</name>
</gene>
<dbReference type="InterPro" id="IPR001792">
    <property type="entry name" value="Acylphosphatase-like_dom"/>
</dbReference>
<evidence type="ECO:0000256" key="2">
    <source>
        <dbReference type="ARBA" id="ARBA00012150"/>
    </source>
</evidence>
<evidence type="ECO:0000256" key="5">
    <source>
        <dbReference type="PROSITE-ProRule" id="PRU00520"/>
    </source>
</evidence>
<evidence type="ECO:0000313" key="9">
    <source>
        <dbReference type="EMBL" id="JAI44130.1"/>
    </source>
</evidence>
<dbReference type="FunFam" id="3.30.70.100:FF:000011">
    <property type="entry name" value="Acylphosphatase"/>
    <property type="match status" value="1"/>
</dbReference>
<dbReference type="PRINTS" id="PR00112">
    <property type="entry name" value="ACYLPHPHTASE"/>
</dbReference>
<dbReference type="OrthoDB" id="7961613at2759"/>
<comment type="similarity">
    <text evidence="1 6">Belongs to the acylphosphatase family.</text>
</comment>
<name>A0A0K8UMW3_BACLA</name>
<evidence type="ECO:0000259" key="7">
    <source>
        <dbReference type="PROSITE" id="PS51160"/>
    </source>
</evidence>
<evidence type="ECO:0000256" key="1">
    <source>
        <dbReference type="ARBA" id="ARBA00005614"/>
    </source>
</evidence>
<dbReference type="Gene3D" id="3.30.70.100">
    <property type="match status" value="1"/>
</dbReference>
<evidence type="ECO:0000256" key="6">
    <source>
        <dbReference type="RuleBase" id="RU004168"/>
    </source>
</evidence>
<sequence>MGIPDIRMLISVEFEVFGHVQGCYFTKYTRDLCTKAGIKGWVKNSKQGTIIGKIQGPKEEVNRMIDWLSKEGSPGCQIEKCILQNTTTLNRLDYKDFAIRF</sequence>
<evidence type="ECO:0000256" key="4">
    <source>
        <dbReference type="ARBA" id="ARBA00047645"/>
    </source>
</evidence>
<keyword evidence="3" id="KW-0378">Hydrolase</keyword>
<dbReference type="PANTHER" id="PTHR10029:SF10">
    <property type="entry name" value="GEO08407P1"/>
    <property type="match status" value="1"/>
</dbReference>
<dbReference type="EMBL" id="GDHF01024614">
    <property type="protein sequence ID" value="JAI27700.1"/>
    <property type="molecule type" value="Transcribed_RNA"/>
</dbReference>
<dbReference type="Pfam" id="PF00708">
    <property type="entry name" value="Acylphosphatase"/>
    <property type="match status" value="1"/>
</dbReference>
<reference evidence="8" key="1">
    <citation type="submission" date="2015-06" db="EMBL/GenBank/DDBJ databases">
        <authorList>
            <person name="Hoefler B.C."/>
            <person name="Straight P.D."/>
        </authorList>
    </citation>
    <scope>NUCLEOTIDE SEQUENCE</scope>
</reference>
<dbReference type="PROSITE" id="PS51160">
    <property type="entry name" value="ACYLPHOSPHATASE_3"/>
    <property type="match status" value="1"/>
</dbReference>